<accession>A0ABC8JCW5</accession>
<dbReference type="PANTHER" id="PTHR47965">
    <property type="entry name" value="ASPARTYL PROTEASE-RELATED"/>
    <property type="match status" value="1"/>
</dbReference>
<comment type="similarity">
    <text evidence="1">Belongs to the peptidase A1 family.</text>
</comment>
<dbReference type="InterPro" id="IPR001461">
    <property type="entry name" value="Aspartic_peptidase_A1"/>
</dbReference>
<gene>
    <name evidence="4" type="ORF">ERUC_LOCUS6948</name>
</gene>
<dbReference type="InterPro" id="IPR021109">
    <property type="entry name" value="Peptidase_aspartic_dom_sf"/>
</dbReference>
<organism evidence="4 5">
    <name type="scientific">Eruca vesicaria subsp. sativa</name>
    <name type="common">Garden rocket</name>
    <name type="synonym">Eruca sativa</name>
    <dbReference type="NCBI Taxonomy" id="29727"/>
    <lineage>
        <taxon>Eukaryota</taxon>
        <taxon>Viridiplantae</taxon>
        <taxon>Streptophyta</taxon>
        <taxon>Embryophyta</taxon>
        <taxon>Tracheophyta</taxon>
        <taxon>Spermatophyta</taxon>
        <taxon>Magnoliopsida</taxon>
        <taxon>eudicotyledons</taxon>
        <taxon>Gunneridae</taxon>
        <taxon>Pentapetalae</taxon>
        <taxon>rosids</taxon>
        <taxon>malvids</taxon>
        <taxon>Brassicales</taxon>
        <taxon>Brassicaceae</taxon>
        <taxon>Brassiceae</taxon>
        <taxon>Eruca</taxon>
    </lineage>
</organism>
<dbReference type="Gene3D" id="2.40.70.10">
    <property type="entry name" value="Acid Proteases"/>
    <property type="match status" value="3"/>
</dbReference>
<dbReference type="InterPro" id="IPR033121">
    <property type="entry name" value="PEPTIDASE_A1"/>
</dbReference>
<keyword evidence="2" id="KW-0732">Signal</keyword>
<evidence type="ECO:0000313" key="4">
    <source>
        <dbReference type="EMBL" id="CAH8313613.1"/>
    </source>
</evidence>
<sequence length="681" mass="74228">MVHLMVFLSMFATITLTSEAQYVLPITKDEPTKQLYTTLNAPSPVNLLLDLKTDLTWLNCRKLKPSPTLRLVSCQSSTCKSLHGNGCDGKTKTCLYRQPTPLGITPVLTTGRVVQDRATFSKASLSHFTFSCAEEKHFQGFSPQVAGVLGLSPGQFSFWRQVTTAFNIIPKFSLCLPSSGNGHLYIGGAKGGNNKVPMTLTPLKNIGYGDYLLSVKSFYVGGSPLSLNPSLLEAGAKLSTVVPYTVLHTDIYNALARSFTQKATKIGMFEAPGHEPFTDCFDEGASTRNQRGLKNVPVIEIGLPGRAGEVKWSFHGENTVVRVLETVICLAFIDGGKQLKESVIIGTHQLQDYMIDFDFSTTRMAFSDSLLLHNTSCSTRHSHKATSLYYTNLNLGNINHSPLLLGTDSVSLLTSKPNAVNNSVHSPLTLSCPINVYTLRLMPKIVNGTIGLGNSSMSLLYQLASMHENRRKLSLCLPSKPAGLGSLHIGGVSPYTNYISKNIASTPLVVDQTTGGYFIDVMSIEIAGNVVTFGMKRRGNAMICTLAPYTVLQGTIYKALVRYFAREAKMLRVANVKPFDACFSSKGMGVKAVVPVIDLVVKGGAKWRINRWNSLVKVKRDVVCLGFLNGGVTMKTIEMVIGGFQMEDHIVELDLEASKFSFSSSLLFNNTSCGKTELSKF</sequence>
<feature type="signal peptide" evidence="2">
    <location>
        <begin position="1"/>
        <end position="20"/>
    </location>
</feature>
<keyword evidence="5" id="KW-1185">Reference proteome</keyword>
<comment type="caution">
    <text evidence="4">The sequence shown here is derived from an EMBL/GenBank/DDBJ whole genome shotgun (WGS) entry which is preliminary data.</text>
</comment>
<protein>
    <recommendedName>
        <fullName evidence="3">Peptidase A1 domain-containing protein</fullName>
    </recommendedName>
</protein>
<dbReference type="Proteomes" id="UP001642260">
    <property type="component" value="Unassembled WGS sequence"/>
</dbReference>
<dbReference type="InterPro" id="IPR032861">
    <property type="entry name" value="TAXi_N"/>
</dbReference>
<dbReference type="AlphaFoldDB" id="A0ABC8JCW5"/>
<proteinExistence type="inferred from homology"/>
<reference evidence="4 5" key="1">
    <citation type="submission" date="2022-03" db="EMBL/GenBank/DDBJ databases">
        <authorList>
            <person name="Macdonald S."/>
            <person name="Ahmed S."/>
            <person name="Newling K."/>
        </authorList>
    </citation>
    <scope>NUCLEOTIDE SEQUENCE [LARGE SCALE GENOMIC DNA]</scope>
</reference>
<dbReference type="Pfam" id="PF14541">
    <property type="entry name" value="TAXi_C"/>
    <property type="match status" value="2"/>
</dbReference>
<dbReference type="EMBL" id="CAKOAT010079599">
    <property type="protein sequence ID" value="CAH8313613.1"/>
    <property type="molecule type" value="Genomic_DNA"/>
</dbReference>
<dbReference type="Pfam" id="PF14543">
    <property type="entry name" value="TAXi_N"/>
    <property type="match status" value="2"/>
</dbReference>
<feature type="domain" description="Peptidase A1" evidence="3">
    <location>
        <begin position="33"/>
        <end position="367"/>
    </location>
</feature>
<evidence type="ECO:0000313" key="5">
    <source>
        <dbReference type="Proteomes" id="UP001642260"/>
    </source>
</evidence>
<evidence type="ECO:0000256" key="2">
    <source>
        <dbReference type="SAM" id="SignalP"/>
    </source>
</evidence>
<dbReference type="InterPro" id="IPR032799">
    <property type="entry name" value="TAXi_C"/>
</dbReference>
<dbReference type="SUPFAM" id="SSF50630">
    <property type="entry name" value="Acid proteases"/>
    <property type="match status" value="2"/>
</dbReference>
<dbReference type="PANTHER" id="PTHR47965:SF50">
    <property type="entry name" value="GENOME ASSEMBLY, CHROMOSOME: A02"/>
    <property type="match status" value="1"/>
</dbReference>
<feature type="chain" id="PRO_5044838756" description="Peptidase A1 domain-containing protein" evidence="2">
    <location>
        <begin position="21"/>
        <end position="681"/>
    </location>
</feature>
<dbReference type="PROSITE" id="PS51767">
    <property type="entry name" value="PEPTIDASE_A1"/>
    <property type="match status" value="1"/>
</dbReference>
<evidence type="ECO:0000256" key="1">
    <source>
        <dbReference type="ARBA" id="ARBA00007447"/>
    </source>
</evidence>
<evidence type="ECO:0000259" key="3">
    <source>
        <dbReference type="PROSITE" id="PS51767"/>
    </source>
</evidence>
<name>A0ABC8JCW5_ERUVS</name>